<dbReference type="InterPro" id="IPR011238">
    <property type="entry name" value="Micro_shell_prot_PduT"/>
</dbReference>
<keyword evidence="2" id="KW-1283">Bacterial microcompartment</keyword>
<dbReference type="SMART" id="SM00877">
    <property type="entry name" value="BMC"/>
    <property type="match status" value="2"/>
</dbReference>
<dbReference type="GO" id="GO:0031469">
    <property type="term" value="C:bacterial microcompartment"/>
    <property type="evidence" value="ECO:0007669"/>
    <property type="project" value="UniProtKB-SubCell"/>
</dbReference>
<protein>
    <submittedName>
        <fullName evidence="5">BMC domain-containing protein</fullName>
    </submittedName>
</protein>
<dbReference type="Pfam" id="PF00936">
    <property type="entry name" value="BMC"/>
    <property type="match status" value="2"/>
</dbReference>
<dbReference type="PROSITE" id="PS51930">
    <property type="entry name" value="BMC_2"/>
    <property type="match status" value="1"/>
</dbReference>
<dbReference type="EMBL" id="JAGQHR010000386">
    <property type="protein sequence ID" value="MCA9728450.1"/>
    <property type="molecule type" value="Genomic_DNA"/>
</dbReference>
<dbReference type="SUPFAM" id="SSF143414">
    <property type="entry name" value="CcmK-like"/>
    <property type="match status" value="2"/>
</dbReference>
<comment type="subcellular location">
    <subcellularLocation>
        <location evidence="1">Bacterial microcompartment</location>
    </subcellularLocation>
</comment>
<name>A0A956M201_UNCEI</name>
<dbReference type="InterPro" id="IPR000249">
    <property type="entry name" value="BMC_dom"/>
</dbReference>
<comment type="similarity">
    <text evidence="3">Belongs to the bacterial microcompartments protein family.</text>
</comment>
<evidence type="ECO:0000256" key="2">
    <source>
        <dbReference type="ARBA" id="ARBA00024446"/>
    </source>
</evidence>
<dbReference type="Proteomes" id="UP000697710">
    <property type="component" value="Unassembled WGS sequence"/>
</dbReference>
<dbReference type="PIRSF" id="PIRSF034834">
    <property type="entry name" value="PduT"/>
    <property type="match status" value="1"/>
</dbReference>
<reference evidence="5" key="1">
    <citation type="submission" date="2020-04" db="EMBL/GenBank/DDBJ databases">
        <authorList>
            <person name="Zhang T."/>
        </authorList>
    </citation>
    <scope>NUCLEOTIDE SEQUENCE</scope>
    <source>
        <strain evidence="5">HKST-UBA01</strain>
    </source>
</reference>
<feature type="domain" description="BMC" evidence="4">
    <location>
        <begin position="110"/>
        <end position="187"/>
    </location>
</feature>
<evidence type="ECO:0000313" key="5">
    <source>
        <dbReference type="EMBL" id="MCA9728450.1"/>
    </source>
</evidence>
<sequence>MMGSSFGPVEALGVIETATIHEGFGLVDAMAKEAVIEVLAATPLPPGRFLIVIGGRVGEVESSWRRGLALCHAPHDQLFLAEIAPEVVAAARARRPSGDAPPPAPHELEALGLFETVTVSAGLDAADRAVKGSTVTLESLHLARGIAGRSFGLIHGRQDMVEAALALAEERGRAHEGWVGSTLIARP</sequence>
<dbReference type="PANTHER" id="PTHR33941:SF10">
    <property type="entry name" value="BACTERIAL MICROCOMPARTMENT SHELL PROTEIN EUTM"/>
    <property type="match status" value="1"/>
</dbReference>
<reference evidence="5" key="2">
    <citation type="journal article" date="2021" name="Microbiome">
        <title>Successional dynamics and alternative stable states in a saline activated sludge microbial community over 9 years.</title>
        <authorList>
            <person name="Wang Y."/>
            <person name="Ye J."/>
            <person name="Ju F."/>
            <person name="Liu L."/>
            <person name="Boyd J.A."/>
            <person name="Deng Y."/>
            <person name="Parks D.H."/>
            <person name="Jiang X."/>
            <person name="Yin X."/>
            <person name="Woodcroft B.J."/>
            <person name="Tyson G.W."/>
            <person name="Hugenholtz P."/>
            <person name="Polz M.F."/>
            <person name="Zhang T."/>
        </authorList>
    </citation>
    <scope>NUCLEOTIDE SEQUENCE</scope>
    <source>
        <strain evidence="5">HKST-UBA01</strain>
    </source>
</reference>
<evidence type="ECO:0000256" key="3">
    <source>
        <dbReference type="PROSITE-ProRule" id="PRU01278"/>
    </source>
</evidence>
<proteinExistence type="inferred from homology"/>
<feature type="non-terminal residue" evidence="5">
    <location>
        <position position="187"/>
    </location>
</feature>
<dbReference type="PANTHER" id="PTHR33941">
    <property type="entry name" value="PROPANEDIOL UTILIZATION PROTEIN PDUA"/>
    <property type="match status" value="1"/>
</dbReference>
<comment type="caution">
    <text evidence="5">The sequence shown here is derived from an EMBL/GenBank/DDBJ whole genome shotgun (WGS) entry which is preliminary data.</text>
</comment>
<accession>A0A956M201</accession>
<dbReference type="InterPro" id="IPR044872">
    <property type="entry name" value="CcmK/CsoS1_BMC"/>
</dbReference>
<dbReference type="AlphaFoldDB" id="A0A956M201"/>
<evidence type="ECO:0000256" key="1">
    <source>
        <dbReference type="ARBA" id="ARBA00024322"/>
    </source>
</evidence>
<dbReference type="InterPro" id="IPR050575">
    <property type="entry name" value="BMC_shell"/>
</dbReference>
<dbReference type="InterPro" id="IPR037233">
    <property type="entry name" value="CcmK-like_sf"/>
</dbReference>
<evidence type="ECO:0000259" key="4">
    <source>
        <dbReference type="PROSITE" id="PS51930"/>
    </source>
</evidence>
<evidence type="ECO:0000313" key="6">
    <source>
        <dbReference type="Proteomes" id="UP000697710"/>
    </source>
</evidence>
<dbReference type="Gene3D" id="3.30.70.1710">
    <property type="match status" value="2"/>
</dbReference>
<gene>
    <name evidence="5" type="ORF">KC729_12250</name>
</gene>
<organism evidence="5 6">
    <name type="scientific">Eiseniibacteriota bacterium</name>
    <dbReference type="NCBI Taxonomy" id="2212470"/>
    <lineage>
        <taxon>Bacteria</taxon>
        <taxon>Candidatus Eiseniibacteriota</taxon>
    </lineage>
</organism>